<evidence type="ECO:0000256" key="14">
    <source>
        <dbReference type="ARBA" id="ARBA00023235"/>
    </source>
</evidence>
<keyword evidence="15" id="KW-0539">Nucleus</keyword>
<dbReference type="GO" id="GO:0005634">
    <property type="term" value="C:nucleus"/>
    <property type="evidence" value="ECO:0007669"/>
    <property type="project" value="UniProtKB-SubCell"/>
</dbReference>
<dbReference type="SUPFAM" id="SSF47819">
    <property type="entry name" value="HRDC-like"/>
    <property type="match status" value="1"/>
</dbReference>
<feature type="region of interest" description="Disordered" evidence="23">
    <location>
        <begin position="209"/>
        <end position="288"/>
    </location>
</feature>
<dbReference type="InterPro" id="IPR002121">
    <property type="entry name" value="HRDC_dom"/>
</dbReference>
<evidence type="ECO:0000256" key="23">
    <source>
        <dbReference type="SAM" id="MobiDB-lite"/>
    </source>
</evidence>
<feature type="domain" description="Helicase ATP-binding" evidence="25">
    <location>
        <begin position="372"/>
        <end position="547"/>
    </location>
</feature>
<evidence type="ECO:0000256" key="20">
    <source>
        <dbReference type="ARBA" id="ARBA00073450"/>
    </source>
</evidence>
<dbReference type="SMART" id="SM00956">
    <property type="entry name" value="RQC"/>
    <property type="match status" value="1"/>
</dbReference>
<evidence type="ECO:0000259" key="26">
    <source>
        <dbReference type="PROSITE" id="PS51194"/>
    </source>
</evidence>
<evidence type="ECO:0000256" key="3">
    <source>
        <dbReference type="ARBA" id="ARBA00005446"/>
    </source>
</evidence>
<evidence type="ECO:0000256" key="11">
    <source>
        <dbReference type="ARBA" id="ARBA00022840"/>
    </source>
</evidence>
<keyword evidence="6" id="KW-0547">Nucleotide-binding</keyword>
<dbReference type="Gene3D" id="1.10.10.10">
    <property type="entry name" value="Winged helix-like DNA-binding domain superfamily/Winged helix DNA-binding domain"/>
    <property type="match status" value="1"/>
</dbReference>
<evidence type="ECO:0000256" key="10">
    <source>
        <dbReference type="ARBA" id="ARBA00022833"/>
    </source>
</evidence>
<evidence type="ECO:0000256" key="9">
    <source>
        <dbReference type="ARBA" id="ARBA00022806"/>
    </source>
</evidence>
<evidence type="ECO:0000256" key="21">
    <source>
        <dbReference type="ARBA" id="ARBA00076065"/>
    </source>
</evidence>
<dbReference type="PROSITE" id="PS51194">
    <property type="entry name" value="HELICASE_CTER"/>
    <property type="match status" value="1"/>
</dbReference>
<dbReference type="GO" id="GO:0006260">
    <property type="term" value="P:DNA replication"/>
    <property type="evidence" value="ECO:0007669"/>
    <property type="project" value="UniProtKB-KW"/>
</dbReference>
<dbReference type="Proteomes" id="UP001168821">
    <property type="component" value="Unassembled WGS sequence"/>
</dbReference>
<evidence type="ECO:0000256" key="1">
    <source>
        <dbReference type="ARBA" id="ARBA00001947"/>
    </source>
</evidence>
<dbReference type="PROSITE" id="PS50967">
    <property type="entry name" value="HRDC"/>
    <property type="match status" value="1"/>
</dbReference>
<keyword evidence="28" id="KW-1185">Reference proteome</keyword>
<dbReference type="GO" id="GO:0046872">
    <property type="term" value="F:metal ion binding"/>
    <property type="evidence" value="ECO:0007669"/>
    <property type="project" value="UniProtKB-KW"/>
</dbReference>
<dbReference type="InterPro" id="IPR027417">
    <property type="entry name" value="P-loop_NTPase"/>
</dbReference>
<dbReference type="Pfam" id="PF00570">
    <property type="entry name" value="HRDC"/>
    <property type="match status" value="1"/>
</dbReference>
<dbReference type="EC" id="5.6.2.4" evidence="17"/>
<keyword evidence="10" id="KW-0862">Zinc</keyword>
<evidence type="ECO:0000256" key="15">
    <source>
        <dbReference type="ARBA" id="ARBA00023242"/>
    </source>
</evidence>
<dbReference type="Pfam" id="PF00270">
    <property type="entry name" value="DEAD"/>
    <property type="match status" value="1"/>
</dbReference>
<evidence type="ECO:0000256" key="5">
    <source>
        <dbReference type="ARBA" id="ARBA00022723"/>
    </source>
</evidence>
<comment type="caution">
    <text evidence="27">The sequence shown here is derived from an EMBL/GenBank/DDBJ whole genome shotgun (WGS) entry which is preliminary data.</text>
</comment>
<dbReference type="GO" id="GO:0000724">
    <property type="term" value="P:double-strand break repair via homologous recombination"/>
    <property type="evidence" value="ECO:0007669"/>
    <property type="project" value="TreeGrafter"/>
</dbReference>
<proteinExistence type="inferred from homology"/>
<organism evidence="27 28">
    <name type="scientific">Zophobas morio</name>
    <dbReference type="NCBI Taxonomy" id="2755281"/>
    <lineage>
        <taxon>Eukaryota</taxon>
        <taxon>Metazoa</taxon>
        <taxon>Ecdysozoa</taxon>
        <taxon>Arthropoda</taxon>
        <taxon>Hexapoda</taxon>
        <taxon>Insecta</taxon>
        <taxon>Pterygota</taxon>
        <taxon>Neoptera</taxon>
        <taxon>Endopterygota</taxon>
        <taxon>Coleoptera</taxon>
        <taxon>Polyphaga</taxon>
        <taxon>Cucujiformia</taxon>
        <taxon>Tenebrionidae</taxon>
        <taxon>Zophobas</taxon>
    </lineage>
</organism>
<dbReference type="GO" id="GO:0005694">
    <property type="term" value="C:chromosome"/>
    <property type="evidence" value="ECO:0007669"/>
    <property type="project" value="TreeGrafter"/>
</dbReference>
<name>A0AA38I3E8_9CUCU</name>
<comment type="catalytic activity">
    <reaction evidence="16">
        <text>Couples ATP hydrolysis with the unwinding of duplex DNA by translocating in the 3'-5' direction.</text>
        <dbReference type="EC" id="5.6.2.4"/>
    </reaction>
</comment>
<dbReference type="InterPro" id="IPR010997">
    <property type="entry name" value="HRDC-like_sf"/>
</dbReference>
<dbReference type="GO" id="GO:0043138">
    <property type="term" value="F:3'-5' DNA helicase activity"/>
    <property type="evidence" value="ECO:0007669"/>
    <property type="project" value="UniProtKB-EC"/>
</dbReference>
<dbReference type="EMBL" id="JALNTZ010000006">
    <property type="protein sequence ID" value="KAJ3648229.1"/>
    <property type="molecule type" value="Genomic_DNA"/>
</dbReference>
<comment type="subcellular location">
    <subcellularLocation>
        <location evidence="2">Nucleus</location>
    </subcellularLocation>
</comment>
<keyword evidence="9" id="KW-0347">Helicase</keyword>
<feature type="region of interest" description="Disordered" evidence="23">
    <location>
        <begin position="1013"/>
        <end position="1077"/>
    </location>
</feature>
<feature type="domain" description="HRDC" evidence="24">
    <location>
        <begin position="916"/>
        <end position="996"/>
    </location>
</feature>
<keyword evidence="5" id="KW-0479">Metal-binding</keyword>
<keyword evidence="8" id="KW-0378">Hydrolase</keyword>
<dbReference type="InterPro" id="IPR036388">
    <property type="entry name" value="WH-like_DNA-bd_sf"/>
</dbReference>
<reference evidence="27" key="1">
    <citation type="journal article" date="2023" name="G3 (Bethesda)">
        <title>Whole genome assemblies of Zophobas morio and Tenebrio molitor.</title>
        <authorList>
            <person name="Kaur S."/>
            <person name="Stinson S.A."/>
            <person name="diCenzo G.C."/>
        </authorList>
    </citation>
    <scope>NUCLEOTIDE SEQUENCE</scope>
    <source>
        <strain evidence="27">QUZm001</strain>
    </source>
</reference>
<feature type="compositionally biased region" description="Basic residues" evidence="23">
    <location>
        <begin position="1024"/>
        <end position="1067"/>
    </location>
</feature>
<evidence type="ECO:0000259" key="24">
    <source>
        <dbReference type="PROSITE" id="PS50967"/>
    </source>
</evidence>
<evidence type="ECO:0000259" key="25">
    <source>
        <dbReference type="PROSITE" id="PS51192"/>
    </source>
</evidence>
<dbReference type="AlphaFoldDB" id="A0AA38I3E8"/>
<evidence type="ECO:0000313" key="28">
    <source>
        <dbReference type="Proteomes" id="UP001168821"/>
    </source>
</evidence>
<dbReference type="InterPro" id="IPR001650">
    <property type="entry name" value="Helicase_C-like"/>
</dbReference>
<evidence type="ECO:0000256" key="19">
    <source>
        <dbReference type="ARBA" id="ARBA00049360"/>
    </source>
</evidence>
<keyword evidence="11" id="KW-0067">ATP-binding</keyword>
<dbReference type="GO" id="GO:0016787">
    <property type="term" value="F:hydrolase activity"/>
    <property type="evidence" value="ECO:0007669"/>
    <property type="project" value="UniProtKB-KW"/>
</dbReference>
<dbReference type="InterPro" id="IPR018982">
    <property type="entry name" value="RQC_domain"/>
</dbReference>
<evidence type="ECO:0000256" key="22">
    <source>
        <dbReference type="ARBA" id="ARBA00076271"/>
    </source>
</evidence>
<evidence type="ECO:0000256" key="17">
    <source>
        <dbReference type="ARBA" id="ARBA00034808"/>
    </source>
</evidence>
<accession>A0AA38I3E8</accession>
<keyword evidence="13" id="KW-0234">DNA repair</keyword>
<dbReference type="InterPro" id="IPR004589">
    <property type="entry name" value="DNA_helicase_ATP-dep_RecQ"/>
</dbReference>
<dbReference type="SMART" id="SM00490">
    <property type="entry name" value="HELICc"/>
    <property type="match status" value="1"/>
</dbReference>
<dbReference type="InterPro" id="IPR002464">
    <property type="entry name" value="DNA/RNA_helicase_DEAH_CS"/>
</dbReference>
<dbReference type="PROSITE" id="PS00690">
    <property type="entry name" value="DEAH_ATP_HELICASE"/>
    <property type="match status" value="1"/>
</dbReference>
<dbReference type="GO" id="GO:0009378">
    <property type="term" value="F:four-way junction helicase activity"/>
    <property type="evidence" value="ECO:0007669"/>
    <property type="project" value="TreeGrafter"/>
</dbReference>
<dbReference type="GO" id="GO:0003677">
    <property type="term" value="F:DNA binding"/>
    <property type="evidence" value="ECO:0007669"/>
    <property type="project" value="UniProtKB-KW"/>
</dbReference>
<evidence type="ECO:0000256" key="4">
    <source>
        <dbReference type="ARBA" id="ARBA00022705"/>
    </source>
</evidence>
<evidence type="ECO:0000256" key="8">
    <source>
        <dbReference type="ARBA" id="ARBA00022801"/>
    </source>
</evidence>
<comment type="similarity">
    <text evidence="3">Belongs to the helicase family. RecQ subfamily.</text>
</comment>
<dbReference type="Pfam" id="PF00271">
    <property type="entry name" value="Helicase_C"/>
    <property type="match status" value="1"/>
</dbReference>
<feature type="domain" description="Helicase C-terminal" evidence="26">
    <location>
        <begin position="562"/>
        <end position="719"/>
    </location>
</feature>
<dbReference type="InterPro" id="IPR044876">
    <property type="entry name" value="HRDC_dom_sf"/>
</dbReference>
<dbReference type="CDD" id="cd18794">
    <property type="entry name" value="SF2_C_RecQ"/>
    <property type="match status" value="1"/>
</dbReference>
<dbReference type="InterPro" id="IPR032284">
    <property type="entry name" value="RecQ_Zn-bd"/>
</dbReference>
<dbReference type="InterPro" id="IPR011545">
    <property type="entry name" value="DEAD/DEAH_box_helicase_dom"/>
</dbReference>
<evidence type="ECO:0000256" key="13">
    <source>
        <dbReference type="ARBA" id="ARBA00023204"/>
    </source>
</evidence>
<feature type="region of interest" description="Disordered" evidence="23">
    <location>
        <begin position="130"/>
        <end position="153"/>
    </location>
</feature>
<dbReference type="GO" id="GO:0005737">
    <property type="term" value="C:cytoplasm"/>
    <property type="evidence" value="ECO:0007669"/>
    <property type="project" value="TreeGrafter"/>
</dbReference>
<evidence type="ECO:0000256" key="12">
    <source>
        <dbReference type="ARBA" id="ARBA00023125"/>
    </source>
</evidence>
<comment type="cofactor">
    <cofactor evidence="1">
        <name>Zn(2+)</name>
        <dbReference type="ChEBI" id="CHEBI:29105"/>
    </cofactor>
</comment>
<dbReference type="InterPro" id="IPR014001">
    <property type="entry name" value="Helicase_ATP-bd"/>
</dbReference>
<evidence type="ECO:0000256" key="18">
    <source>
        <dbReference type="ARBA" id="ARBA00044542"/>
    </source>
</evidence>
<comment type="catalytic activity">
    <reaction evidence="19">
        <text>ATP + H2O = ADP + phosphate + H(+)</text>
        <dbReference type="Rhea" id="RHEA:13065"/>
        <dbReference type="ChEBI" id="CHEBI:15377"/>
        <dbReference type="ChEBI" id="CHEBI:15378"/>
        <dbReference type="ChEBI" id="CHEBI:30616"/>
        <dbReference type="ChEBI" id="CHEBI:43474"/>
        <dbReference type="ChEBI" id="CHEBI:456216"/>
    </reaction>
</comment>
<evidence type="ECO:0000256" key="7">
    <source>
        <dbReference type="ARBA" id="ARBA00022763"/>
    </source>
</evidence>
<keyword evidence="14" id="KW-0413">Isomerase</keyword>
<dbReference type="FunFam" id="3.40.50.300:FF:000340">
    <property type="entry name" value="Bloom syndrome, RecQ helicase"/>
    <property type="match status" value="1"/>
</dbReference>
<dbReference type="Pfam" id="PF09382">
    <property type="entry name" value="RQC"/>
    <property type="match status" value="1"/>
</dbReference>
<evidence type="ECO:0000256" key="16">
    <source>
        <dbReference type="ARBA" id="ARBA00034617"/>
    </source>
</evidence>
<sequence>MGDENEDFFDSFALQKLCKPKRFNFKEIVGKKDEPRPSDKDSRFEVMLPQTGAAIKSTVENTGHLNHTKTNDGKLTILKNVNKLKTSLSLMEKAPQKLTKIDSFEEFKIDDRKSGAGTKFSFKKNNSSVGEINLKHTSPSKNKSSGEVSSKEGKAKTSVSSKFTFKKTSNGSLGAESSSANLEFKKSALTSANQNPKYTDPFNESFESSYQISSSNETTPKTPATKKFTFKKSTDPTSSTLKPQVNRSPTHESSKNFDFNQLDASTSQDFSNSQTPQNSQPCHSNFSQDDYMDDETFASFLACDMDPFSQSAPSEPSEPQILDVSLNSVSFSGRKDNSEEFRKKYPHTEVMYEVLHQKFGLRHFRPHQEEIINASLTQHDCFVLMPTGGGKSLCYQLPAMLMPGVTIVISPLRALISDQVDKLNALDIPSAHLCSDVKKADEEIIYQKLHMREPIIKLLYLTPEKMVASAKVIDMIKSLYQRGKLARFVIDEVHCLSQWGHDFRPDYKQLSSLRKLYSEVPIICLTATATKQVQGDVSNILSLKNIKTFIRSFNRPNIKYKVIPKAGKKVVEEVASLIKSKFYRKSGIIYCLCRADCEKLADDLSRLGIKARAYHAGMSDKIREKQQREWMQDQFHVIVATIAFGMGIDKPDVRFVIHNSIPKSVEAFYQESGRAGRDGEPSYSYLFYAYTDAGRLKRLMQMDRNVNRNTLDGHFENLHQMVSFCENTVDCRRYLQLMHLGEKFDRKICMDSKDMMCDNCENVAKFKLSDVTKEARELSQLVNDLTRTENVTMLHVADVYKGSKVKKILDKRHDQHRFYGNGSGLDRTDIQRILVDLVLKKILTDFCTYTGDFPVVYIKSGPKFNTFSQSDLKISIPIGAAKVAAVAKVVKVSDDSPGPSTSTATKTVAVSNYKINCIRVSCHEELLEQCRQLAVERNTTLSSIMNLSAIKNMSEVLPNTKDEFMKIQHVTKANYEKFGEYFLKITTKYREQLDKLKTPVPSFSDSSVFEEDDWYDSSQGSRGGTKRKSTGGYKKNFKRFKKSGYKKGKGKSKAKSKKKASPKKKKATGLGLMPLKK</sequence>
<evidence type="ECO:0000256" key="6">
    <source>
        <dbReference type="ARBA" id="ARBA00022741"/>
    </source>
</evidence>
<dbReference type="PANTHER" id="PTHR13710">
    <property type="entry name" value="DNA HELICASE RECQ FAMILY MEMBER"/>
    <property type="match status" value="1"/>
</dbReference>
<gene>
    <name evidence="27" type="ORF">Zmor_020048</name>
</gene>
<feature type="compositionally biased region" description="Low complexity" evidence="23">
    <location>
        <begin position="209"/>
        <end position="227"/>
    </location>
</feature>
<dbReference type="NCBIfam" id="TIGR00614">
    <property type="entry name" value="recQ_fam"/>
    <property type="match status" value="1"/>
</dbReference>
<dbReference type="GO" id="GO:0007131">
    <property type="term" value="P:reciprocal meiotic recombination"/>
    <property type="evidence" value="ECO:0007669"/>
    <property type="project" value="UniProtKB-ARBA"/>
</dbReference>
<dbReference type="GO" id="GO:0005524">
    <property type="term" value="F:ATP binding"/>
    <property type="evidence" value="ECO:0007669"/>
    <property type="project" value="UniProtKB-KW"/>
</dbReference>
<keyword evidence="7" id="KW-0227">DNA damage</keyword>
<evidence type="ECO:0000313" key="27">
    <source>
        <dbReference type="EMBL" id="KAJ3648229.1"/>
    </source>
</evidence>
<keyword evidence="12" id="KW-0238">DNA-binding</keyword>
<protein>
    <recommendedName>
        <fullName evidence="20">RecQ-like DNA helicase BLM</fullName>
        <ecNumber evidence="17">5.6.2.4</ecNumber>
    </recommendedName>
    <alternativeName>
        <fullName evidence="21">Bloom syndrome protein homolog</fullName>
    </alternativeName>
    <alternativeName>
        <fullName evidence="18">DNA 3'-5' helicase BLM</fullName>
    </alternativeName>
    <alternativeName>
        <fullName evidence="22">RecQ helicase homolog</fullName>
    </alternativeName>
</protein>
<dbReference type="Gene3D" id="1.10.150.80">
    <property type="entry name" value="HRDC domain"/>
    <property type="match status" value="1"/>
</dbReference>
<feature type="compositionally biased region" description="Low complexity" evidence="23">
    <location>
        <begin position="139"/>
        <end position="148"/>
    </location>
</feature>
<dbReference type="Pfam" id="PF16124">
    <property type="entry name" value="RecQ_Zn_bind"/>
    <property type="match status" value="1"/>
</dbReference>
<keyword evidence="4" id="KW-0235">DNA replication</keyword>
<dbReference type="SMART" id="SM00487">
    <property type="entry name" value="DEXDc"/>
    <property type="match status" value="1"/>
</dbReference>
<dbReference type="Gene3D" id="3.40.50.300">
    <property type="entry name" value="P-loop containing nucleotide triphosphate hydrolases"/>
    <property type="match status" value="2"/>
</dbReference>
<dbReference type="PANTHER" id="PTHR13710:SF153">
    <property type="entry name" value="RECQ-LIKE DNA HELICASE BLM"/>
    <property type="match status" value="1"/>
</dbReference>
<dbReference type="FunFam" id="3.40.50.300:FF:000537">
    <property type="entry name" value="Bloom syndrome RecQ-like helicase"/>
    <property type="match status" value="1"/>
</dbReference>
<dbReference type="PROSITE" id="PS51192">
    <property type="entry name" value="HELICASE_ATP_BIND_1"/>
    <property type="match status" value="1"/>
</dbReference>
<evidence type="ECO:0000256" key="2">
    <source>
        <dbReference type="ARBA" id="ARBA00004123"/>
    </source>
</evidence>
<dbReference type="FunFam" id="1.10.10.10:FF:000495">
    <property type="entry name" value="RecQ family helicase MusN"/>
    <property type="match status" value="1"/>
</dbReference>
<dbReference type="SUPFAM" id="SSF52540">
    <property type="entry name" value="P-loop containing nucleoside triphosphate hydrolases"/>
    <property type="match status" value="2"/>
</dbReference>
<feature type="compositionally biased region" description="Polar residues" evidence="23">
    <location>
        <begin position="256"/>
        <end position="288"/>
    </location>
</feature>